<organism evidence="3 4">
    <name type="scientific">Lysobacter panacisoli</name>
    <dbReference type="NCBI Taxonomy" id="1255263"/>
    <lineage>
        <taxon>Bacteria</taxon>
        <taxon>Pseudomonadati</taxon>
        <taxon>Pseudomonadota</taxon>
        <taxon>Gammaproteobacteria</taxon>
        <taxon>Lysobacterales</taxon>
        <taxon>Lysobacteraceae</taxon>
        <taxon>Lysobacter</taxon>
    </lineage>
</organism>
<dbReference type="InterPro" id="IPR027385">
    <property type="entry name" value="Beta-barrel_OMP"/>
</dbReference>
<protein>
    <recommendedName>
        <fullName evidence="2">Outer membrane protein beta-barrel domain-containing protein</fullName>
    </recommendedName>
</protein>
<proteinExistence type="predicted"/>
<name>A0ABP9L9A2_9GAMM</name>
<keyword evidence="4" id="KW-1185">Reference proteome</keyword>
<keyword evidence="1" id="KW-0732">Signal</keyword>
<dbReference type="Gene3D" id="2.40.160.20">
    <property type="match status" value="1"/>
</dbReference>
<dbReference type="EMBL" id="BAABKY010000001">
    <property type="protein sequence ID" value="GAA5071670.1"/>
    <property type="molecule type" value="Genomic_DNA"/>
</dbReference>
<evidence type="ECO:0000256" key="1">
    <source>
        <dbReference type="ARBA" id="ARBA00022729"/>
    </source>
</evidence>
<feature type="domain" description="Outer membrane protein beta-barrel" evidence="2">
    <location>
        <begin position="32"/>
        <end position="170"/>
    </location>
</feature>
<evidence type="ECO:0000313" key="3">
    <source>
        <dbReference type="EMBL" id="GAA5071670.1"/>
    </source>
</evidence>
<dbReference type="SUPFAM" id="SSF56925">
    <property type="entry name" value="OMPA-like"/>
    <property type="match status" value="1"/>
</dbReference>
<sequence length="231" mass="25516">MPAILQALFTSGPRSIRVGNATKESFVKMTLFALALAAAAPFAASASEANGIGYTYVQLDAVYEDYSNPYMFGGALSGSYAFTDHFFMTGSYGRTTDDGHNWDLRHSWWSLGAGYNTAIGDRVDWVTQASYVRDRYRASYNDDLVSASESESYNGYTISTGAQIRVTDHLITNAHLGWEDHSEDLYVGNDDGNFYGEFGMLYRFNDTWGLHGSLKLSEGTETYMGGIRASF</sequence>
<gene>
    <name evidence="3" type="ORF">GCM10025759_11030</name>
</gene>
<evidence type="ECO:0000313" key="4">
    <source>
        <dbReference type="Proteomes" id="UP001501083"/>
    </source>
</evidence>
<reference evidence="4" key="1">
    <citation type="journal article" date="2019" name="Int. J. Syst. Evol. Microbiol.">
        <title>The Global Catalogue of Microorganisms (GCM) 10K type strain sequencing project: providing services to taxonomists for standard genome sequencing and annotation.</title>
        <authorList>
            <consortium name="The Broad Institute Genomics Platform"/>
            <consortium name="The Broad Institute Genome Sequencing Center for Infectious Disease"/>
            <person name="Wu L."/>
            <person name="Ma J."/>
        </authorList>
    </citation>
    <scope>NUCLEOTIDE SEQUENCE [LARGE SCALE GENOMIC DNA]</scope>
    <source>
        <strain evidence="4">JCM 19212</strain>
    </source>
</reference>
<dbReference type="Proteomes" id="UP001501083">
    <property type="component" value="Unassembled WGS sequence"/>
</dbReference>
<evidence type="ECO:0000259" key="2">
    <source>
        <dbReference type="Pfam" id="PF13505"/>
    </source>
</evidence>
<comment type="caution">
    <text evidence="3">The sequence shown here is derived from an EMBL/GenBank/DDBJ whole genome shotgun (WGS) entry which is preliminary data.</text>
</comment>
<accession>A0ABP9L9A2</accession>
<dbReference type="InterPro" id="IPR011250">
    <property type="entry name" value="OMP/PagP_B-barrel"/>
</dbReference>
<dbReference type="Pfam" id="PF13505">
    <property type="entry name" value="OMP_b-brl"/>
    <property type="match status" value="1"/>
</dbReference>